<dbReference type="EMBL" id="FRAA01000010">
    <property type="protein sequence ID" value="SHK88845.1"/>
    <property type="molecule type" value="Genomic_DNA"/>
</dbReference>
<dbReference type="InterPro" id="IPR001173">
    <property type="entry name" value="Glyco_trans_2-like"/>
</dbReference>
<dbReference type="CDD" id="cd00761">
    <property type="entry name" value="Glyco_tranf_GTA_type"/>
    <property type="match status" value="1"/>
</dbReference>
<dbReference type="Gene3D" id="3.90.550.10">
    <property type="entry name" value="Spore Coat Polysaccharide Biosynthesis Protein SpsA, Chain A"/>
    <property type="match status" value="1"/>
</dbReference>
<feature type="domain" description="Glycosyltransferase 2-like" evidence="1">
    <location>
        <begin position="6"/>
        <end position="157"/>
    </location>
</feature>
<gene>
    <name evidence="2" type="ORF">SAMN04488028_110129</name>
</gene>
<dbReference type="GO" id="GO:0016758">
    <property type="term" value="F:hexosyltransferase activity"/>
    <property type="evidence" value="ECO:0007669"/>
    <property type="project" value="UniProtKB-ARBA"/>
</dbReference>
<evidence type="ECO:0000313" key="2">
    <source>
        <dbReference type="EMBL" id="SHK88845.1"/>
    </source>
</evidence>
<keyword evidence="3" id="KW-1185">Reference proteome</keyword>
<protein>
    <submittedName>
        <fullName evidence="2">Glycosyltransferase involved in cell wall bisynthesis</fullName>
    </submittedName>
</protein>
<organism evidence="2 3">
    <name type="scientific">Reichenbachiella agariperforans</name>
    <dbReference type="NCBI Taxonomy" id="156994"/>
    <lineage>
        <taxon>Bacteria</taxon>
        <taxon>Pseudomonadati</taxon>
        <taxon>Bacteroidota</taxon>
        <taxon>Cytophagia</taxon>
        <taxon>Cytophagales</taxon>
        <taxon>Reichenbachiellaceae</taxon>
        <taxon>Reichenbachiella</taxon>
    </lineage>
</organism>
<dbReference type="PANTHER" id="PTHR22916:SF3">
    <property type="entry name" value="UDP-GLCNAC:BETAGAL BETA-1,3-N-ACETYLGLUCOSAMINYLTRANSFERASE-LIKE PROTEIN 1"/>
    <property type="match status" value="1"/>
</dbReference>
<dbReference type="STRING" id="156994.SAMN04488028_110129"/>
<dbReference type="SUPFAM" id="SSF53448">
    <property type="entry name" value="Nucleotide-diphospho-sugar transferases"/>
    <property type="match status" value="1"/>
</dbReference>
<dbReference type="Pfam" id="PF00535">
    <property type="entry name" value="Glycos_transf_2"/>
    <property type="match status" value="1"/>
</dbReference>
<dbReference type="PANTHER" id="PTHR22916">
    <property type="entry name" value="GLYCOSYLTRANSFERASE"/>
    <property type="match status" value="1"/>
</dbReference>
<evidence type="ECO:0000313" key="3">
    <source>
        <dbReference type="Proteomes" id="UP000184474"/>
    </source>
</evidence>
<dbReference type="Proteomes" id="UP000184474">
    <property type="component" value="Unassembled WGS sequence"/>
</dbReference>
<name>A0A1M6W5W1_REIAG</name>
<keyword evidence="2" id="KW-0808">Transferase</keyword>
<proteinExistence type="predicted"/>
<dbReference type="InterPro" id="IPR029044">
    <property type="entry name" value="Nucleotide-diphossugar_trans"/>
</dbReference>
<accession>A0A1M6W5W1</accession>
<dbReference type="RefSeq" id="WP_139281101.1">
    <property type="nucleotide sequence ID" value="NZ_FRAA01000010.1"/>
</dbReference>
<evidence type="ECO:0000259" key="1">
    <source>
        <dbReference type="Pfam" id="PF00535"/>
    </source>
</evidence>
<reference evidence="3" key="1">
    <citation type="submission" date="2016-11" db="EMBL/GenBank/DDBJ databases">
        <authorList>
            <person name="Varghese N."/>
            <person name="Submissions S."/>
        </authorList>
    </citation>
    <scope>NUCLEOTIDE SEQUENCE [LARGE SCALE GENOMIC DNA]</scope>
    <source>
        <strain evidence="3">DSM 26134</strain>
    </source>
</reference>
<dbReference type="AlphaFoldDB" id="A0A1M6W5W1"/>
<sequence length="270" mass="31063">MSELVSIIMPVYNAEKYVAEAIDSVLAQSHTNWELLIINDGSTDRSAEIIRGYQDPRIHYFSQKNQGVSAARNVGLAHMKGDYFCFLDGDDCFPPDSLANRLMVFKNNSQVAFVDGRVSSRDEQMTQEVTQWTPNFEGEPLEDLVSLTGKSFFGITWMIKRETEKNYAFDRTLTHGEDLWFYIQMAKGKEYRFTTSTSYLRRLVDGSAMSNLDGLAKGYTDLEEKLMSLNLPSQLIKAFRSKRKSIMLKSYLRVGRLYSALNYYFKPDRF</sequence>